<evidence type="ECO:0000313" key="12">
    <source>
        <dbReference type="EMBL" id="KAG6291336.1"/>
    </source>
</evidence>
<sequence>MSFPSTLERSPESRIENDTESDSTHRTTMVLRKGAIFCDSTSADSSTSEDVVVPPRLVWTRTTLDDVVDANRRRIALTLNDIDDVLAKTASLSLSSPAISKSSLVRDRSPAVPRAFLDLPVVDLSMAKPESERRLSLRTRSARPSRHASDSGLGSSIASIEEQEKDVPAQTKGKSSPKPYGVTSVVNGAPSTQQLLPALSRRAVDRIHEHTIRPLLEKPSLKEFDTLVLDVPRRIRSKEIICLRDLEKSLIFLAPETAKSVASYLDFCLTAIRCVQATVEYLPEREQVRSDDRPYTHGYFIDLKEQICQYGMQLAAARGQSGAADEMDINKYGYASCSVLEYLDSANSDVRDDKIRLFGGIAENGRPAELVRIRKDGTAVSLATGKLVDLGEAPVQFKRSLSEQRDDEEEVMRSMARRRKNATAEELAPKRCREPGCDKEFQRPCDLTKHEKTHSRPWKCPVISCPYHRTGWPTEKERDRHTNDKHSDAPILHKCEQCVFKSKRMSNLKQHMERAHNTPYVRTKTNGKKGLGKSGPPTQMQFQEQSQQQTPLLDSISPPTSTSSYSVPTPPVDQDSLLFTNYQTEEDLFSTCGNVLDPTMLTLEDISPSSSSPYAQYPPYQDGSNFIVSSDEELYAASMRLPPQLLPHDPIYQSKPMHLGLPIYQAGVPRSVPVSEAPTHLYPPTGQENTMFFASQSFRAVDEGIGGIFHGEGPDFQLYPAGNYKSSMQIIQQSLFEDDSNTSLAFAQTSQPEFYEQLGWMASQAHSFSQE</sequence>
<accession>A0A9P7QEN7</accession>
<dbReference type="Proteomes" id="UP000707071">
    <property type="component" value="Unassembled WGS sequence"/>
</dbReference>
<keyword evidence="4" id="KW-0862">Zinc</keyword>
<name>A0A9P7QEN7_9HYPO</name>
<protein>
    <recommendedName>
        <fullName evidence="11">C2H2-type domain-containing protein</fullName>
    </recommendedName>
</protein>
<dbReference type="InterPro" id="IPR013087">
    <property type="entry name" value="Znf_C2H2_type"/>
</dbReference>
<feature type="compositionally biased region" description="Basic residues" evidence="10">
    <location>
        <begin position="136"/>
        <end position="146"/>
    </location>
</feature>
<evidence type="ECO:0000313" key="13">
    <source>
        <dbReference type="Proteomes" id="UP000707071"/>
    </source>
</evidence>
<dbReference type="PROSITE" id="PS50157">
    <property type="entry name" value="ZINC_FINGER_C2H2_2"/>
    <property type="match status" value="1"/>
</dbReference>
<evidence type="ECO:0000256" key="4">
    <source>
        <dbReference type="ARBA" id="ARBA00022833"/>
    </source>
</evidence>
<evidence type="ECO:0000256" key="3">
    <source>
        <dbReference type="ARBA" id="ARBA00022771"/>
    </source>
</evidence>
<keyword evidence="7" id="KW-0539">Nucleus</keyword>
<evidence type="ECO:0000256" key="6">
    <source>
        <dbReference type="ARBA" id="ARBA00023163"/>
    </source>
</evidence>
<evidence type="ECO:0000256" key="9">
    <source>
        <dbReference type="SAM" id="Coils"/>
    </source>
</evidence>
<gene>
    <name evidence="12" type="ORF">E4U09_003976</name>
</gene>
<dbReference type="PROSITE" id="PS00028">
    <property type="entry name" value="ZINC_FINGER_C2H2_1"/>
    <property type="match status" value="1"/>
</dbReference>
<evidence type="ECO:0000256" key="7">
    <source>
        <dbReference type="ARBA" id="ARBA00023242"/>
    </source>
</evidence>
<feature type="compositionally biased region" description="Low complexity" evidence="10">
    <location>
        <begin position="539"/>
        <end position="567"/>
    </location>
</feature>
<feature type="coiled-coil region" evidence="9">
    <location>
        <begin position="398"/>
        <end position="425"/>
    </location>
</feature>
<feature type="region of interest" description="Disordered" evidence="10">
    <location>
        <begin position="130"/>
        <end position="187"/>
    </location>
</feature>
<dbReference type="AlphaFoldDB" id="A0A9P7QEN7"/>
<dbReference type="PANTHER" id="PTHR46179:SF13">
    <property type="entry name" value="C2H2-TYPE DOMAIN-CONTAINING PROTEIN"/>
    <property type="match status" value="1"/>
</dbReference>
<keyword evidence="9" id="KW-0175">Coiled coil</keyword>
<dbReference type="EMBL" id="SRRH01000316">
    <property type="protein sequence ID" value="KAG6291336.1"/>
    <property type="molecule type" value="Genomic_DNA"/>
</dbReference>
<dbReference type="GO" id="GO:0005634">
    <property type="term" value="C:nucleus"/>
    <property type="evidence" value="ECO:0007669"/>
    <property type="project" value="UniProtKB-SubCell"/>
</dbReference>
<keyword evidence="5" id="KW-0805">Transcription regulation</keyword>
<evidence type="ECO:0000256" key="2">
    <source>
        <dbReference type="ARBA" id="ARBA00022723"/>
    </source>
</evidence>
<dbReference type="PANTHER" id="PTHR46179">
    <property type="entry name" value="ZINC FINGER PROTEIN"/>
    <property type="match status" value="1"/>
</dbReference>
<keyword evidence="6" id="KW-0804">Transcription</keyword>
<feature type="domain" description="C2H2-type" evidence="11">
    <location>
        <begin position="430"/>
        <end position="459"/>
    </location>
</feature>
<evidence type="ECO:0000256" key="8">
    <source>
        <dbReference type="PROSITE-ProRule" id="PRU00042"/>
    </source>
</evidence>
<proteinExistence type="predicted"/>
<feature type="region of interest" description="Disordered" evidence="10">
    <location>
        <begin position="509"/>
        <end position="570"/>
    </location>
</feature>
<comment type="subcellular location">
    <subcellularLocation>
        <location evidence="1">Nucleus</location>
    </subcellularLocation>
</comment>
<dbReference type="SMART" id="SM00355">
    <property type="entry name" value="ZnF_C2H2"/>
    <property type="match status" value="2"/>
</dbReference>
<keyword evidence="3 8" id="KW-0863">Zinc-finger</keyword>
<evidence type="ECO:0000259" key="11">
    <source>
        <dbReference type="PROSITE" id="PS50157"/>
    </source>
</evidence>
<keyword evidence="2" id="KW-0479">Metal-binding</keyword>
<evidence type="ECO:0000256" key="1">
    <source>
        <dbReference type="ARBA" id="ARBA00004123"/>
    </source>
</evidence>
<evidence type="ECO:0000256" key="5">
    <source>
        <dbReference type="ARBA" id="ARBA00023015"/>
    </source>
</evidence>
<dbReference type="GO" id="GO:0006357">
    <property type="term" value="P:regulation of transcription by RNA polymerase II"/>
    <property type="evidence" value="ECO:0007669"/>
    <property type="project" value="TreeGrafter"/>
</dbReference>
<keyword evidence="13" id="KW-1185">Reference proteome</keyword>
<evidence type="ECO:0000256" key="10">
    <source>
        <dbReference type="SAM" id="MobiDB-lite"/>
    </source>
</evidence>
<dbReference type="InterPro" id="IPR051061">
    <property type="entry name" value="Zinc_finger_trans_reg"/>
</dbReference>
<feature type="region of interest" description="Disordered" evidence="10">
    <location>
        <begin position="1"/>
        <end position="25"/>
    </location>
</feature>
<dbReference type="GO" id="GO:0008270">
    <property type="term" value="F:zinc ion binding"/>
    <property type="evidence" value="ECO:0007669"/>
    <property type="project" value="UniProtKB-KW"/>
</dbReference>
<feature type="compositionally biased region" description="Basic and acidic residues" evidence="10">
    <location>
        <begin position="9"/>
        <end position="25"/>
    </location>
</feature>
<dbReference type="Gene3D" id="3.30.160.60">
    <property type="entry name" value="Classic Zinc Finger"/>
    <property type="match status" value="1"/>
</dbReference>
<organism evidence="12 13">
    <name type="scientific">Claviceps aff. purpurea</name>
    <dbReference type="NCBI Taxonomy" id="1967640"/>
    <lineage>
        <taxon>Eukaryota</taxon>
        <taxon>Fungi</taxon>
        <taxon>Dikarya</taxon>
        <taxon>Ascomycota</taxon>
        <taxon>Pezizomycotina</taxon>
        <taxon>Sordariomycetes</taxon>
        <taxon>Hypocreomycetidae</taxon>
        <taxon>Hypocreales</taxon>
        <taxon>Clavicipitaceae</taxon>
        <taxon>Claviceps</taxon>
    </lineage>
</organism>
<comment type="caution">
    <text evidence="12">The sequence shown here is derived from an EMBL/GenBank/DDBJ whole genome shotgun (WGS) entry which is preliminary data.</text>
</comment>
<reference evidence="12 13" key="1">
    <citation type="journal article" date="2020" name="bioRxiv">
        <title>Whole genome comparisons of ergot fungi reveals the divergence and evolution of species within the genus Claviceps are the result of varying mechanisms driving genome evolution and host range expansion.</title>
        <authorList>
            <person name="Wyka S.A."/>
            <person name="Mondo S.J."/>
            <person name="Liu M."/>
            <person name="Dettman J."/>
            <person name="Nalam V."/>
            <person name="Broders K.D."/>
        </authorList>
    </citation>
    <scope>NUCLEOTIDE SEQUENCE [LARGE SCALE GENOMIC DNA]</scope>
    <source>
        <strain evidence="12 13">Clav52</strain>
    </source>
</reference>